<dbReference type="PANTHER" id="PTHR32309:SF13">
    <property type="entry name" value="FERRIC ENTEROBACTIN TRANSPORT PROTEIN FEPE"/>
    <property type="match status" value="1"/>
</dbReference>
<feature type="transmembrane region" description="Helical" evidence="2">
    <location>
        <begin position="20"/>
        <end position="40"/>
    </location>
</feature>
<dbReference type="InterPro" id="IPR050445">
    <property type="entry name" value="Bact_polysacc_biosynth/exp"/>
</dbReference>
<evidence type="ECO:0008006" key="4">
    <source>
        <dbReference type="Google" id="ProtNLM"/>
    </source>
</evidence>
<evidence type="ECO:0000256" key="1">
    <source>
        <dbReference type="SAM" id="Coils"/>
    </source>
</evidence>
<name>A0A0F9P6S3_9ZZZZ</name>
<feature type="transmembrane region" description="Helical" evidence="2">
    <location>
        <begin position="492"/>
        <end position="515"/>
    </location>
</feature>
<feature type="coiled-coil region" evidence="1">
    <location>
        <begin position="319"/>
        <end position="453"/>
    </location>
</feature>
<sequence>MEEEVKGLDDYLNIIVRRKYLVIIPAIILIIASAVVAYLLPATYKSEGLILIESQEIPADLIKSTVTSYADQRIEVIKQRIMTTSKVMAMVNKYNLYPDLRQKSPASEIVALFRDSIGVEMVEANVTDPQSGRGKRATIAFRVSFMDKSPQLAQVVANDLVTEFLNENVRTRTDRASETKDFLQEEGDKFQRKVQALEKQIADFKDEYSDSLPELLEYNLSMVTSLQKELADNQNQSMVLQDQIMTMSLELGNLPPYLEKNTSVVNGQKATTSEQQLAQAQSEYNSLSAKYSPQHPDVIQLKRQIESLQTELGIEPSEVARLTTELQQAEDELQQAKQKYSDEHPDVKSLMVRVKMLNEQLSEAEGQAKSSTSSVVKSDDKGQINPIYLQIKSKIDSSEREIVRLRDRQKDVKDKLTSFENRIYKTHQVKRAYDDLTRDHENNLAKYKELRAKQLEAELGQNLESENKGESFSLIEPPLVPTKAEKPNREKILIMGVGASIAAGVGLAFLVEILFGGARGYKEISRIIGRAPLVVVPIITTQKDLIKRRRLRNRIIFIALILLALMVVAFHFWVMNLEVLWFKVLNKISLL</sequence>
<dbReference type="EMBL" id="LAZR01005840">
    <property type="protein sequence ID" value="KKM96735.1"/>
    <property type="molecule type" value="Genomic_DNA"/>
</dbReference>
<dbReference type="AlphaFoldDB" id="A0A0F9P6S3"/>
<organism evidence="3">
    <name type="scientific">marine sediment metagenome</name>
    <dbReference type="NCBI Taxonomy" id="412755"/>
    <lineage>
        <taxon>unclassified sequences</taxon>
        <taxon>metagenomes</taxon>
        <taxon>ecological metagenomes</taxon>
    </lineage>
</organism>
<keyword evidence="2" id="KW-0472">Membrane</keyword>
<feature type="coiled-coil region" evidence="1">
    <location>
        <begin position="166"/>
        <end position="243"/>
    </location>
</feature>
<dbReference type="Gene3D" id="1.10.287.1490">
    <property type="match status" value="1"/>
</dbReference>
<dbReference type="GO" id="GO:0005886">
    <property type="term" value="C:plasma membrane"/>
    <property type="evidence" value="ECO:0007669"/>
    <property type="project" value="TreeGrafter"/>
</dbReference>
<dbReference type="PANTHER" id="PTHR32309">
    <property type="entry name" value="TYROSINE-PROTEIN KINASE"/>
    <property type="match status" value="1"/>
</dbReference>
<gene>
    <name evidence="3" type="ORF">LCGC14_1175090</name>
</gene>
<protein>
    <recommendedName>
        <fullName evidence="4">Polysaccharide chain length determinant N-terminal domain-containing protein</fullName>
    </recommendedName>
</protein>
<proteinExistence type="predicted"/>
<accession>A0A0F9P6S3</accession>
<keyword evidence="2" id="KW-1133">Transmembrane helix</keyword>
<evidence type="ECO:0000313" key="3">
    <source>
        <dbReference type="EMBL" id="KKM96735.1"/>
    </source>
</evidence>
<evidence type="ECO:0000256" key="2">
    <source>
        <dbReference type="SAM" id="Phobius"/>
    </source>
</evidence>
<keyword evidence="2" id="KW-0812">Transmembrane</keyword>
<feature type="transmembrane region" description="Helical" evidence="2">
    <location>
        <begin position="555"/>
        <end position="574"/>
    </location>
</feature>
<reference evidence="3" key="1">
    <citation type="journal article" date="2015" name="Nature">
        <title>Complex archaea that bridge the gap between prokaryotes and eukaryotes.</title>
        <authorList>
            <person name="Spang A."/>
            <person name="Saw J.H."/>
            <person name="Jorgensen S.L."/>
            <person name="Zaremba-Niedzwiedzka K."/>
            <person name="Martijn J."/>
            <person name="Lind A.E."/>
            <person name="van Eijk R."/>
            <person name="Schleper C."/>
            <person name="Guy L."/>
            <person name="Ettema T.J."/>
        </authorList>
    </citation>
    <scope>NUCLEOTIDE SEQUENCE</scope>
</reference>
<keyword evidence="1" id="KW-0175">Coiled coil</keyword>
<dbReference type="GO" id="GO:0004713">
    <property type="term" value="F:protein tyrosine kinase activity"/>
    <property type="evidence" value="ECO:0007669"/>
    <property type="project" value="TreeGrafter"/>
</dbReference>
<comment type="caution">
    <text evidence="3">The sequence shown here is derived from an EMBL/GenBank/DDBJ whole genome shotgun (WGS) entry which is preliminary data.</text>
</comment>